<evidence type="ECO:0000313" key="3">
    <source>
        <dbReference type="Proteomes" id="UP000062519"/>
    </source>
</evidence>
<proteinExistence type="predicted"/>
<name>A0A1B4FHK0_9BURK</name>
<evidence type="ECO:0000256" key="1">
    <source>
        <dbReference type="SAM" id="MobiDB-lite"/>
    </source>
</evidence>
<accession>A0A1B4FHK0</accession>
<feature type="compositionally biased region" description="Pro residues" evidence="1">
    <location>
        <begin position="54"/>
        <end position="65"/>
    </location>
</feature>
<dbReference type="EMBL" id="CP013386">
    <property type="protein sequence ID" value="AOJ03125.1"/>
    <property type="molecule type" value="Genomic_DNA"/>
</dbReference>
<evidence type="ECO:0000313" key="2">
    <source>
        <dbReference type="EMBL" id="AOJ03125.1"/>
    </source>
</evidence>
<gene>
    <name evidence="2" type="ORF">WS70_15885</name>
</gene>
<sequence length="92" mass="10003">MRLFVGHRACIMTMHRRSCAVRHRAAKTGGIVLALFRRARPSMESNGGAQACAPPEPPTLSPPLARPTVLASAAAAALTIRRRAWKRADELF</sequence>
<reference evidence="2 3" key="1">
    <citation type="submission" date="2015-12" db="EMBL/GenBank/DDBJ databases">
        <title>Diversity of Burkholderia near neighbor genomes.</title>
        <authorList>
            <person name="Sahl J."/>
            <person name="Wagner D."/>
            <person name="Keim P."/>
        </authorList>
    </citation>
    <scope>NUCLEOTIDE SEQUENCE [LARGE SCALE GENOMIC DNA]</scope>
    <source>
        <strain evidence="2 3">BDU6</strain>
    </source>
</reference>
<dbReference type="KEGG" id="buu:WS70_15885"/>
<protein>
    <submittedName>
        <fullName evidence="2">Uncharacterized protein</fullName>
    </submittedName>
</protein>
<organism evidence="2 3">
    <name type="scientific">Burkholderia mayonis</name>
    <dbReference type="NCBI Taxonomy" id="1385591"/>
    <lineage>
        <taxon>Bacteria</taxon>
        <taxon>Pseudomonadati</taxon>
        <taxon>Pseudomonadota</taxon>
        <taxon>Betaproteobacteria</taxon>
        <taxon>Burkholderiales</taxon>
        <taxon>Burkholderiaceae</taxon>
        <taxon>Burkholderia</taxon>
        <taxon>pseudomallei group</taxon>
    </lineage>
</organism>
<feature type="region of interest" description="Disordered" evidence="1">
    <location>
        <begin position="45"/>
        <end position="65"/>
    </location>
</feature>
<keyword evidence="3" id="KW-1185">Reference proteome</keyword>
<dbReference type="Proteomes" id="UP000062519">
    <property type="component" value="Chromosome 1"/>
</dbReference>
<dbReference type="AlphaFoldDB" id="A0A1B4FHK0"/>